<proteinExistence type="predicted"/>
<name>A0A328TQ56_9GAMM</name>
<protein>
    <submittedName>
        <fullName evidence="2">IstB-like ATP binding family protein</fullName>
    </submittedName>
</protein>
<keyword evidence="3" id="KW-1185">Reference proteome</keyword>
<evidence type="ECO:0000313" key="3">
    <source>
        <dbReference type="Proteomes" id="UP000244334"/>
    </source>
</evidence>
<feature type="domain" description="IstB-like ATP-binding" evidence="1">
    <location>
        <begin position="3"/>
        <end position="48"/>
    </location>
</feature>
<evidence type="ECO:0000259" key="1">
    <source>
        <dbReference type="Pfam" id="PF01695"/>
    </source>
</evidence>
<organism evidence="2 3">
    <name type="scientific">Candidatus Erwinia dacicola</name>
    <dbReference type="NCBI Taxonomy" id="252393"/>
    <lineage>
        <taxon>Bacteria</taxon>
        <taxon>Pseudomonadati</taxon>
        <taxon>Pseudomonadota</taxon>
        <taxon>Gammaproteobacteria</taxon>
        <taxon>Enterobacterales</taxon>
        <taxon>Erwiniaceae</taxon>
        <taxon>Erwinia</taxon>
    </lineage>
</organism>
<accession>A0A328TQ56</accession>
<dbReference type="Pfam" id="PF01695">
    <property type="entry name" value="IstB_IS21"/>
    <property type="match status" value="1"/>
</dbReference>
<dbReference type="Proteomes" id="UP000244334">
    <property type="component" value="Unassembled WGS sequence"/>
</dbReference>
<reference evidence="2" key="1">
    <citation type="submission" date="2018-04" db="EMBL/GenBank/DDBJ databases">
        <title>Genomes of the Obligate Erwinia dacicola and Facultative Enterobacter sp. OLF Endosymbionts of the Olive Fruit fly, Bactrocera oleae.</title>
        <authorList>
            <person name="Estes A.M."/>
            <person name="Hearn D.J."/>
            <person name="Agarwal S."/>
            <person name="Pierson E.A."/>
            <person name="Dunning-Hotopp J.C."/>
        </authorList>
    </citation>
    <scope>NUCLEOTIDE SEQUENCE [LARGE SCALE GENOMIC DNA]</scope>
    <source>
        <strain evidence="2">Oroville</strain>
    </source>
</reference>
<dbReference type="InterPro" id="IPR002611">
    <property type="entry name" value="IstB_ATP-bd"/>
</dbReference>
<gene>
    <name evidence="2" type="ORF">ACZ87_03258</name>
</gene>
<dbReference type="EMBL" id="LJAM02000520">
    <property type="protein sequence ID" value="RAP69946.1"/>
    <property type="molecule type" value="Genomic_DNA"/>
</dbReference>
<sequence length="51" mass="5901">MNALGKQACRQKHSVQYWRTGRLLELLAQGRVDGSWLKYLQQLHKSSVTDT</sequence>
<dbReference type="AlphaFoldDB" id="A0A328TQ56"/>
<comment type="caution">
    <text evidence="2">The sequence shown here is derived from an EMBL/GenBank/DDBJ whole genome shotgun (WGS) entry which is preliminary data.</text>
</comment>
<evidence type="ECO:0000313" key="2">
    <source>
        <dbReference type="EMBL" id="RAP69946.1"/>
    </source>
</evidence>